<feature type="region of interest" description="Disordered" evidence="1">
    <location>
        <begin position="486"/>
        <end position="539"/>
    </location>
</feature>
<feature type="region of interest" description="Disordered" evidence="1">
    <location>
        <begin position="333"/>
        <end position="393"/>
    </location>
</feature>
<evidence type="ECO:0000256" key="1">
    <source>
        <dbReference type="SAM" id="MobiDB-lite"/>
    </source>
</evidence>
<gene>
    <name evidence="2" type="ORF">CALCODRAFT_511720</name>
</gene>
<name>A0A165DKG5_9BASI</name>
<evidence type="ECO:0000313" key="2">
    <source>
        <dbReference type="EMBL" id="KZT53008.1"/>
    </source>
</evidence>
<evidence type="ECO:0000313" key="3">
    <source>
        <dbReference type="Proteomes" id="UP000076842"/>
    </source>
</evidence>
<dbReference type="OrthoDB" id="2507488at2759"/>
<dbReference type="Proteomes" id="UP000076842">
    <property type="component" value="Unassembled WGS sequence"/>
</dbReference>
<accession>A0A165DKG5</accession>
<dbReference type="InParanoid" id="A0A165DKG5"/>
<organism evidence="2 3">
    <name type="scientific">Calocera cornea HHB12733</name>
    <dbReference type="NCBI Taxonomy" id="1353952"/>
    <lineage>
        <taxon>Eukaryota</taxon>
        <taxon>Fungi</taxon>
        <taxon>Dikarya</taxon>
        <taxon>Basidiomycota</taxon>
        <taxon>Agaricomycotina</taxon>
        <taxon>Dacrymycetes</taxon>
        <taxon>Dacrymycetales</taxon>
        <taxon>Dacrymycetaceae</taxon>
        <taxon>Calocera</taxon>
    </lineage>
</organism>
<sequence length="539" mass="58097">MAYESMAPSSLDMGDFSAYRPIRPLPKRKRAQLDFTDFPEELYEDLQHLPMDAAFMESLPSMFSASNIDPASADAYFPLFQGIQPEIAEHTEEPSAPARAQAIASNGTEEDEDRGEGDYVDHLQNPANSKKRKVPGARRLDNLSPSMSGGIDTRAGGAVDGTAPQEGSVQKEATVSRARVSRATLAGERLQEKLRARRRQLENVIPHKPGDAEALAVEIVLAQLNVPSAPAPASDGTVAKWRSLKRKAVIAMSTRKPLADKPLPESNQETSSYQDFTFQCRSSSSDLYATVRTDMHKLQVAFEDELSRQAAKAAEEATKLAAMVASHQAAAAKSAKGDAKARKQPSSNPASLTSASPEVTGMSKQKGSKKKKRSAIANASNPHHFRNYVPSRLPYTSHPSGAAANAASLNLAFGPLPIEFLTAPLPPRRGKPADLSHDAAAAVPPADEWICPFCDYDLFYGDDARFRKAIRKRKRILRRRRRARERAAAAAGTTAVAPSAESQSGGYVEDDEVISNAAERPDAGYPSAGAPRGKREGAG</sequence>
<dbReference type="STRING" id="1353952.A0A165DKG5"/>
<reference evidence="2 3" key="1">
    <citation type="journal article" date="2016" name="Mol. Biol. Evol.">
        <title>Comparative Genomics of Early-Diverging Mushroom-Forming Fungi Provides Insights into the Origins of Lignocellulose Decay Capabilities.</title>
        <authorList>
            <person name="Nagy L.G."/>
            <person name="Riley R."/>
            <person name="Tritt A."/>
            <person name="Adam C."/>
            <person name="Daum C."/>
            <person name="Floudas D."/>
            <person name="Sun H."/>
            <person name="Yadav J.S."/>
            <person name="Pangilinan J."/>
            <person name="Larsson K.H."/>
            <person name="Matsuura K."/>
            <person name="Barry K."/>
            <person name="Labutti K."/>
            <person name="Kuo R."/>
            <person name="Ohm R.A."/>
            <person name="Bhattacharya S.S."/>
            <person name="Shirouzu T."/>
            <person name="Yoshinaga Y."/>
            <person name="Martin F.M."/>
            <person name="Grigoriev I.V."/>
            <person name="Hibbett D.S."/>
        </authorList>
    </citation>
    <scope>NUCLEOTIDE SEQUENCE [LARGE SCALE GENOMIC DNA]</scope>
    <source>
        <strain evidence="2 3">HHB12733</strain>
    </source>
</reference>
<proteinExistence type="predicted"/>
<dbReference type="EMBL" id="KV424049">
    <property type="protein sequence ID" value="KZT53008.1"/>
    <property type="molecule type" value="Genomic_DNA"/>
</dbReference>
<dbReference type="AlphaFoldDB" id="A0A165DKG5"/>
<feature type="compositionally biased region" description="Polar residues" evidence="1">
    <location>
        <begin position="344"/>
        <end position="357"/>
    </location>
</feature>
<feature type="region of interest" description="Disordered" evidence="1">
    <location>
        <begin position="90"/>
        <end position="181"/>
    </location>
</feature>
<protein>
    <submittedName>
        <fullName evidence="2">Uncharacterized protein</fullName>
    </submittedName>
</protein>
<keyword evidence="3" id="KW-1185">Reference proteome</keyword>